<dbReference type="PROSITE" id="PS00775">
    <property type="entry name" value="GLYCOSYL_HYDROL_F3"/>
    <property type="match status" value="1"/>
</dbReference>
<name>A0A9D1GJB5_9FIRM</name>
<dbReference type="EMBL" id="DVKS01000151">
    <property type="protein sequence ID" value="HIT42153.1"/>
    <property type="molecule type" value="Genomic_DNA"/>
</dbReference>
<dbReference type="AlphaFoldDB" id="A0A9D1GJB5"/>
<evidence type="ECO:0000313" key="8">
    <source>
        <dbReference type="Proteomes" id="UP000886860"/>
    </source>
</evidence>
<accession>A0A9D1GJB5</accession>
<reference evidence="7" key="1">
    <citation type="submission" date="2020-10" db="EMBL/GenBank/DDBJ databases">
        <authorList>
            <person name="Gilroy R."/>
        </authorList>
    </citation>
    <scope>NUCLEOTIDE SEQUENCE</scope>
    <source>
        <strain evidence="7">CHK123-3438</strain>
    </source>
</reference>
<dbReference type="Gene3D" id="3.20.20.300">
    <property type="entry name" value="Glycoside hydrolase, family 3, N-terminal domain"/>
    <property type="match status" value="1"/>
</dbReference>
<comment type="caution">
    <text evidence="7">The sequence shown here is derived from an EMBL/GenBank/DDBJ whole genome shotgun (WGS) entry which is preliminary data.</text>
</comment>
<reference evidence="7" key="2">
    <citation type="journal article" date="2021" name="PeerJ">
        <title>Extensive microbial diversity within the chicken gut microbiome revealed by metagenomics and culture.</title>
        <authorList>
            <person name="Gilroy R."/>
            <person name="Ravi A."/>
            <person name="Getino M."/>
            <person name="Pursley I."/>
            <person name="Horton D.L."/>
            <person name="Alikhan N.F."/>
            <person name="Baker D."/>
            <person name="Gharbi K."/>
            <person name="Hall N."/>
            <person name="Watson M."/>
            <person name="Adriaenssens E.M."/>
            <person name="Foster-Nyarko E."/>
            <person name="Jarju S."/>
            <person name="Secka A."/>
            <person name="Antonio M."/>
            <person name="Oren A."/>
            <person name="Chaudhuri R.R."/>
            <person name="La Ragione R."/>
            <person name="Hildebrand F."/>
            <person name="Pallen M.J."/>
        </authorList>
    </citation>
    <scope>NUCLEOTIDE SEQUENCE</scope>
    <source>
        <strain evidence="7">CHK123-3438</strain>
    </source>
</reference>
<evidence type="ECO:0000259" key="6">
    <source>
        <dbReference type="Pfam" id="PF00933"/>
    </source>
</evidence>
<evidence type="ECO:0000256" key="1">
    <source>
        <dbReference type="ARBA" id="ARBA00001231"/>
    </source>
</evidence>
<dbReference type="EC" id="3.2.1.52" evidence="3"/>
<feature type="domain" description="Glycoside hydrolase family 3 N-terminal" evidence="6">
    <location>
        <begin position="78"/>
        <end position="392"/>
    </location>
</feature>
<dbReference type="InterPro" id="IPR019800">
    <property type="entry name" value="Glyco_hydro_3_AS"/>
</dbReference>
<dbReference type="GO" id="GO:0004563">
    <property type="term" value="F:beta-N-acetylhexosaminidase activity"/>
    <property type="evidence" value="ECO:0007669"/>
    <property type="project" value="UniProtKB-EC"/>
</dbReference>
<gene>
    <name evidence="7" type="ORF">IAB60_08690</name>
</gene>
<dbReference type="GO" id="GO:0005975">
    <property type="term" value="P:carbohydrate metabolic process"/>
    <property type="evidence" value="ECO:0007669"/>
    <property type="project" value="InterPro"/>
</dbReference>
<organism evidence="7 8">
    <name type="scientific">Candidatus Caccovicinus merdipullorum</name>
    <dbReference type="NCBI Taxonomy" id="2840724"/>
    <lineage>
        <taxon>Bacteria</taxon>
        <taxon>Bacillati</taxon>
        <taxon>Bacillota</taxon>
        <taxon>Clostridia</taxon>
        <taxon>Eubacteriales</taxon>
        <taxon>Candidatus Caccovicinus</taxon>
    </lineage>
</organism>
<protein>
    <recommendedName>
        <fullName evidence="3">beta-N-acetylhexosaminidase</fullName>
        <ecNumber evidence="3">3.2.1.52</ecNumber>
    </recommendedName>
</protein>
<dbReference type="Pfam" id="PF00933">
    <property type="entry name" value="Glyco_hydro_3"/>
    <property type="match status" value="1"/>
</dbReference>
<dbReference type="GO" id="GO:0009254">
    <property type="term" value="P:peptidoglycan turnover"/>
    <property type="evidence" value="ECO:0007669"/>
    <property type="project" value="TreeGrafter"/>
</dbReference>
<evidence type="ECO:0000256" key="5">
    <source>
        <dbReference type="ARBA" id="ARBA00023295"/>
    </source>
</evidence>
<comment type="similarity">
    <text evidence="2">Belongs to the glycosyl hydrolase 3 family.</text>
</comment>
<keyword evidence="5" id="KW-0326">Glycosidase</keyword>
<evidence type="ECO:0000256" key="2">
    <source>
        <dbReference type="ARBA" id="ARBA00005336"/>
    </source>
</evidence>
<dbReference type="InterPro" id="IPR017853">
    <property type="entry name" value="GH"/>
</dbReference>
<dbReference type="PANTHER" id="PTHR30480:SF13">
    <property type="entry name" value="BETA-HEXOSAMINIDASE"/>
    <property type="match status" value="1"/>
</dbReference>
<dbReference type="PANTHER" id="PTHR30480">
    <property type="entry name" value="BETA-HEXOSAMINIDASE-RELATED"/>
    <property type="match status" value="1"/>
</dbReference>
<dbReference type="PROSITE" id="PS51257">
    <property type="entry name" value="PROKAR_LIPOPROTEIN"/>
    <property type="match status" value="1"/>
</dbReference>
<dbReference type="InterPro" id="IPR001764">
    <property type="entry name" value="Glyco_hydro_3_N"/>
</dbReference>
<sequence length="403" mass="44282">MRRKPLPGKKIFGAVLTVAAVSAGLFGCRLPVEYITETTAEEKTSGANDEGEIMIVTKEEDPQEKMDEWLQTVLDGMTLEEKVGQMFMARCPEENPEEMASEYCFGGYILFARDFEGKNSQEAAEMIASYQEAAPYPMLIGVDEEGGTVNRVSRFSQYRDAPFASPQELYAQGGLDLVRQDALEKSQLLKSLGINLNFAPVCDVTEDPEAFMYDRALGLGSEETADYVRTVVLAMKESGMGSVLKHFPGYGDNGDSHTSVIYDARPLETFRQADFLPFQAGIQAGADVVLTAHNIVSSMDSQYPASLSRQVHQILREELGFDGVIITDDLSMDGIRQFTGDEEAAVLAVKAGNDLLCCTDFRIQVPAVLQAVESGEIDETRIDESVLRILRLKASLGLISPYE</sequence>
<keyword evidence="4" id="KW-0378">Hydrolase</keyword>
<evidence type="ECO:0000256" key="3">
    <source>
        <dbReference type="ARBA" id="ARBA00012663"/>
    </source>
</evidence>
<evidence type="ECO:0000313" key="7">
    <source>
        <dbReference type="EMBL" id="HIT42153.1"/>
    </source>
</evidence>
<evidence type="ECO:0000256" key="4">
    <source>
        <dbReference type="ARBA" id="ARBA00022801"/>
    </source>
</evidence>
<dbReference type="SUPFAM" id="SSF51445">
    <property type="entry name" value="(Trans)glycosidases"/>
    <property type="match status" value="1"/>
</dbReference>
<dbReference type="InterPro" id="IPR050226">
    <property type="entry name" value="NagZ_Beta-hexosaminidase"/>
</dbReference>
<comment type="catalytic activity">
    <reaction evidence="1">
        <text>Hydrolysis of terminal non-reducing N-acetyl-D-hexosamine residues in N-acetyl-beta-D-hexosaminides.</text>
        <dbReference type="EC" id="3.2.1.52"/>
    </reaction>
</comment>
<dbReference type="Proteomes" id="UP000886860">
    <property type="component" value="Unassembled WGS sequence"/>
</dbReference>
<dbReference type="InterPro" id="IPR036962">
    <property type="entry name" value="Glyco_hydro_3_N_sf"/>
</dbReference>
<proteinExistence type="inferred from homology"/>